<dbReference type="GO" id="GO:0004803">
    <property type="term" value="F:transposase activity"/>
    <property type="evidence" value="ECO:0007669"/>
    <property type="project" value="UniProtKB-UniRule"/>
</dbReference>
<dbReference type="Pfam" id="PF00872">
    <property type="entry name" value="Transposase_mut"/>
    <property type="match status" value="1"/>
</dbReference>
<evidence type="ECO:0000256" key="3">
    <source>
        <dbReference type="ARBA" id="ARBA00022578"/>
    </source>
</evidence>
<evidence type="ECO:0000256" key="6">
    <source>
        <dbReference type="RuleBase" id="RU365089"/>
    </source>
</evidence>
<dbReference type="PANTHER" id="PTHR33217">
    <property type="entry name" value="TRANSPOSASE FOR INSERTION SEQUENCE ELEMENT IS1081"/>
    <property type="match status" value="1"/>
</dbReference>
<dbReference type="GO" id="GO:0003677">
    <property type="term" value="F:DNA binding"/>
    <property type="evidence" value="ECO:0007669"/>
    <property type="project" value="UniProtKB-UniRule"/>
</dbReference>
<evidence type="ECO:0000256" key="4">
    <source>
        <dbReference type="ARBA" id="ARBA00023125"/>
    </source>
</evidence>
<keyword evidence="4 6" id="KW-0238">DNA-binding</keyword>
<dbReference type="GO" id="GO:0006313">
    <property type="term" value="P:DNA transposition"/>
    <property type="evidence" value="ECO:0007669"/>
    <property type="project" value="UniProtKB-UniRule"/>
</dbReference>
<dbReference type="PROSITE" id="PS01007">
    <property type="entry name" value="TRANSPOSASE_MUTATOR"/>
    <property type="match status" value="1"/>
</dbReference>
<dbReference type="EMBL" id="VJZA01000008">
    <property type="protein sequence ID" value="TVT24047.1"/>
    <property type="molecule type" value="Genomic_DNA"/>
</dbReference>
<sequence length="127" mass="13703">MKVLAELKNRGVTDVCFVCCDGLSGLPEAITTVWPAAIVQTCIVHLIRASMRYSSKKHITQVTAALRPIYQAPTLRLRSRGARRAGVGRGWPPLPCDPADLACRVGRGHPVSRVSPGNPGGFSTRRT</sequence>
<accession>A0A558AIF7</accession>
<gene>
    <name evidence="7" type="ORF">FNH06_07500</name>
</gene>
<comment type="function">
    <text evidence="1 6">Required for the transposition of the insertion element.</text>
</comment>
<organism evidence="7 8">
    <name type="scientific">Amycolatopsis acidiphila</name>
    <dbReference type="NCBI Taxonomy" id="715473"/>
    <lineage>
        <taxon>Bacteria</taxon>
        <taxon>Bacillati</taxon>
        <taxon>Actinomycetota</taxon>
        <taxon>Actinomycetes</taxon>
        <taxon>Pseudonocardiales</taxon>
        <taxon>Pseudonocardiaceae</taxon>
        <taxon>Amycolatopsis</taxon>
    </lineage>
</organism>
<reference evidence="7 8" key="1">
    <citation type="submission" date="2019-07" db="EMBL/GenBank/DDBJ databases">
        <title>New species of Amycolatopsis and Streptomyces.</title>
        <authorList>
            <person name="Duangmal K."/>
            <person name="Teo W.F.A."/>
            <person name="Lipun K."/>
        </authorList>
    </citation>
    <scope>NUCLEOTIDE SEQUENCE [LARGE SCALE GENOMIC DNA]</scope>
    <source>
        <strain evidence="7 8">JCM 30562</strain>
    </source>
</reference>
<dbReference type="OrthoDB" id="9793302at2"/>
<comment type="similarity">
    <text evidence="2 6">Belongs to the transposase mutator family.</text>
</comment>
<name>A0A558AIF7_9PSEU</name>
<evidence type="ECO:0000256" key="5">
    <source>
        <dbReference type="ARBA" id="ARBA00023172"/>
    </source>
</evidence>
<comment type="caution">
    <text evidence="7">The sequence shown here is derived from an EMBL/GenBank/DDBJ whole genome shotgun (WGS) entry which is preliminary data.</text>
</comment>
<dbReference type="Proteomes" id="UP000318578">
    <property type="component" value="Unassembled WGS sequence"/>
</dbReference>
<evidence type="ECO:0000256" key="1">
    <source>
        <dbReference type="ARBA" id="ARBA00002190"/>
    </source>
</evidence>
<keyword evidence="5 6" id="KW-0233">DNA recombination</keyword>
<dbReference type="AlphaFoldDB" id="A0A558AIF7"/>
<evidence type="ECO:0000313" key="7">
    <source>
        <dbReference type="EMBL" id="TVT24047.1"/>
    </source>
</evidence>
<keyword evidence="8" id="KW-1185">Reference proteome</keyword>
<evidence type="ECO:0000256" key="2">
    <source>
        <dbReference type="ARBA" id="ARBA00010961"/>
    </source>
</evidence>
<dbReference type="PANTHER" id="PTHR33217:SF8">
    <property type="entry name" value="MUTATOR FAMILY TRANSPOSASE"/>
    <property type="match status" value="1"/>
</dbReference>
<protein>
    <recommendedName>
        <fullName evidence="6">Mutator family transposase</fullName>
    </recommendedName>
</protein>
<dbReference type="InterPro" id="IPR001207">
    <property type="entry name" value="Transposase_mutator"/>
</dbReference>
<keyword evidence="3 6" id="KW-0815">Transposition</keyword>
<evidence type="ECO:0000313" key="8">
    <source>
        <dbReference type="Proteomes" id="UP000318578"/>
    </source>
</evidence>
<keyword evidence="6" id="KW-0814">Transposable element</keyword>
<proteinExistence type="inferred from homology"/>